<dbReference type="EMBL" id="JACASF010000002">
    <property type="protein sequence ID" value="KAF6492384.1"/>
    <property type="molecule type" value="Genomic_DNA"/>
</dbReference>
<comment type="caution">
    <text evidence="1">The sequence shown here is derived from an EMBL/GenBank/DDBJ whole genome shotgun (WGS) entry which is preliminary data.</text>
</comment>
<name>A0A7J8J6A7_MOLMO</name>
<protein>
    <submittedName>
        <fullName evidence="1">Uncharacterized protein</fullName>
    </submittedName>
</protein>
<sequence length="168" mass="18757">MDPVHLFASNENHPFSVFSLALPEPLTHLHILSSSPHCPNAFFVSSPDSPWENRQSPCQFYAFFSRAHNLQLGAFQQPAAGSLSWPRVLACPHRVLLPHLRTCSFFFSHFPSSSGCPSSWRFSFCPGFPSTSGFSSSSDFPSSSYLLSLLAFPHYPAFLPFHCRVFPC</sequence>
<reference evidence="1 2" key="1">
    <citation type="journal article" date="2020" name="Nature">
        <title>Six reference-quality genomes reveal evolution of bat adaptations.</title>
        <authorList>
            <person name="Jebb D."/>
            <person name="Huang Z."/>
            <person name="Pippel M."/>
            <person name="Hughes G.M."/>
            <person name="Lavrichenko K."/>
            <person name="Devanna P."/>
            <person name="Winkler S."/>
            <person name="Jermiin L.S."/>
            <person name="Skirmuntt E.C."/>
            <person name="Katzourakis A."/>
            <person name="Burkitt-Gray L."/>
            <person name="Ray D.A."/>
            <person name="Sullivan K.A.M."/>
            <person name="Roscito J.G."/>
            <person name="Kirilenko B.M."/>
            <person name="Davalos L.M."/>
            <person name="Corthals A.P."/>
            <person name="Power M.L."/>
            <person name="Jones G."/>
            <person name="Ransome R.D."/>
            <person name="Dechmann D.K.N."/>
            <person name="Locatelli A.G."/>
            <person name="Puechmaille S.J."/>
            <person name="Fedrigo O."/>
            <person name="Jarvis E.D."/>
            <person name="Hiller M."/>
            <person name="Vernes S.C."/>
            <person name="Myers E.W."/>
            <person name="Teeling E.C."/>
        </authorList>
    </citation>
    <scope>NUCLEOTIDE SEQUENCE [LARGE SCALE GENOMIC DNA]</scope>
    <source>
        <strain evidence="1">MMolMol1</strain>
        <tissue evidence="1">Muscle</tissue>
    </source>
</reference>
<dbReference type="AlphaFoldDB" id="A0A7J8J6A7"/>
<evidence type="ECO:0000313" key="2">
    <source>
        <dbReference type="Proteomes" id="UP000550707"/>
    </source>
</evidence>
<evidence type="ECO:0000313" key="1">
    <source>
        <dbReference type="EMBL" id="KAF6492384.1"/>
    </source>
</evidence>
<proteinExistence type="predicted"/>
<accession>A0A7J8J6A7</accession>
<keyword evidence="2" id="KW-1185">Reference proteome</keyword>
<dbReference type="Proteomes" id="UP000550707">
    <property type="component" value="Unassembled WGS sequence"/>
</dbReference>
<organism evidence="1 2">
    <name type="scientific">Molossus molossus</name>
    <name type="common">Pallas' mastiff bat</name>
    <name type="synonym">Vespertilio molossus</name>
    <dbReference type="NCBI Taxonomy" id="27622"/>
    <lineage>
        <taxon>Eukaryota</taxon>
        <taxon>Metazoa</taxon>
        <taxon>Chordata</taxon>
        <taxon>Craniata</taxon>
        <taxon>Vertebrata</taxon>
        <taxon>Euteleostomi</taxon>
        <taxon>Mammalia</taxon>
        <taxon>Eutheria</taxon>
        <taxon>Laurasiatheria</taxon>
        <taxon>Chiroptera</taxon>
        <taxon>Yangochiroptera</taxon>
        <taxon>Molossidae</taxon>
        <taxon>Molossus</taxon>
    </lineage>
</organism>
<gene>
    <name evidence="1" type="ORF">HJG59_009589</name>
</gene>
<dbReference type="InParanoid" id="A0A7J8J6A7"/>